<sequence>MINEPHLLLRWEDDEGMHEEIMSCPGPDKGNNGFVICDDCGPDDVEKLGLAHEAGRTTYTTHGVEHEYTDEWRVDTHTCIVCDRFAYHDDYLSREGVGAFLVSFKSTPELGAKAYEIIKLDEVVFCALLDAHSERQKLREESVALSWAASGGEDMGQ</sequence>
<organism evidence="1">
    <name type="scientific">Siphoviridae sp. ct3CA7</name>
    <dbReference type="NCBI Taxonomy" id="2823561"/>
    <lineage>
        <taxon>Viruses</taxon>
        <taxon>Duplodnaviria</taxon>
        <taxon>Heunggongvirae</taxon>
        <taxon>Uroviricota</taxon>
        <taxon>Caudoviricetes</taxon>
    </lineage>
</organism>
<dbReference type="EMBL" id="BK014704">
    <property type="protein sequence ID" value="DAD68581.1"/>
    <property type="molecule type" value="Genomic_DNA"/>
</dbReference>
<evidence type="ECO:0000313" key="1">
    <source>
        <dbReference type="EMBL" id="DAD68581.1"/>
    </source>
</evidence>
<protein>
    <submittedName>
        <fullName evidence="1">Uncharacterized protein</fullName>
    </submittedName>
</protein>
<accession>A0A8S5LEW6</accession>
<proteinExistence type="predicted"/>
<reference evidence="1" key="1">
    <citation type="journal article" date="2021" name="Proc. Natl. Acad. Sci. U.S.A.">
        <title>A Catalog of Tens of Thousands of Viruses from Human Metagenomes Reveals Hidden Associations with Chronic Diseases.</title>
        <authorList>
            <person name="Tisza M.J."/>
            <person name="Buck C.B."/>
        </authorList>
    </citation>
    <scope>NUCLEOTIDE SEQUENCE</scope>
    <source>
        <strain evidence="1">Ct3CA7</strain>
    </source>
</reference>
<name>A0A8S5LEW6_9CAUD</name>